<organism evidence="2 3">
    <name type="scientific">Sumerlaea chitinivorans</name>
    <dbReference type="NCBI Taxonomy" id="2250252"/>
    <lineage>
        <taxon>Bacteria</taxon>
        <taxon>Candidatus Sumerlaeota</taxon>
        <taxon>Candidatus Sumerlaeia</taxon>
        <taxon>Candidatus Sumerlaeales</taxon>
        <taxon>Candidatus Sumerlaeaceae</taxon>
        <taxon>Candidatus Sumerlaea</taxon>
    </lineage>
</organism>
<protein>
    <submittedName>
        <fullName evidence="2">Uncharacterized protein</fullName>
    </submittedName>
</protein>
<dbReference type="AlphaFoldDB" id="A0A2Z4Y4B8"/>
<feature type="region of interest" description="Disordered" evidence="1">
    <location>
        <begin position="117"/>
        <end position="214"/>
    </location>
</feature>
<gene>
    <name evidence="2" type="ORF">BRCON_1062</name>
</gene>
<accession>A0A2Z4Y4B8</accession>
<sequence length="362" mass="38901">MRLFVYTGMKVVRSSDRMRRQWAIAIATVVAGQIGLAMPQERPAPHFAAMPANPPTYPKVSVGSEWAGVPQVPGAAGLRLAQMRGPDRGASREAPGFGARSSSNRVSGEGEIVILNRDADKPVSNPLPPDQPPNAVTESQPMPERALTPTPAAPSPTKGSGLLGRVRRALPGKPRTDQNSRGENLSAVGTAEPVEQSSIPATTQEKRMSGRTPTQRDIQDFAVSGEMQAGTPEIKAPSYPVLEQAVRKYRTPATSTIANPHDVCGALAVSSDRIRQAAARKDYALLDTETETIREQAGSLRALGTLPLEHRLCVVSICRMLDEGAELIEEGRATDDDSKIQMGLEKLHEAKQLLEKLPPVEH</sequence>
<name>A0A2Z4Y4B8_SUMC1</name>
<evidence type="ECO:0000313" key="2">
    <source>
        <dbReference type="EMBL" id="AXA35839.1"/>
    </source>
</evidence>
<evidence type="ECO:0000256" key="1">
    <source>
        <dbReference type="SAM" id="MobiDB-lite"/>
    </source>
</evidence>
<feature type="region of interest" description="Disordered" evidence="1">
    <location>
        <begin position="85"/>
        <end position="105"/>
    </location>
</feature>
<proteinExistence type="predicted"/>
<reference evidence="2 3" key="1">
    <citation type="submission" date="2018-05" db="EMBL/GenBank/DDBJ databases">
        <title>A metagenomic window into the 2 km-deep terrestrial subsurface aquifer revealed taxonomically and functionally diverse microbial community comprising novel uncultured bacterial lineages.</title>
        <authorList>
            <person name="Kadnikov V.V."/>
            <person name="Mardanov A.V."/>
            <person name="Beletsky A.V."/>
            <person name="Banks D."/>
            <person name="Pimenov N.V."/>
            <person name="Frank Y.A."/>
            <person name="Karnachuk O.V."/>
            <person name="Ravin N.V."/>
        </authorList>
    </citation>
    <scope>NUCLEOTIDE SEQUENCE [LARGE SCALE GENOMIC DNA]</scope>
    <source>
        <strain evidence="2">BY</strain>
    </source>
</reference>
<dbReference type="KEGG" id="schv:BRCON_1062"/>
<dbReference type="EMBL" id="CP030759">
    <property type="protein sequence ID" value="AXA35839.1"/>
    <property type="molecule type" value="Genomic_DNA"/>
</dbReference>
<evidence type="ECO:0000313" key="3">
    <source>
        <dbReference type="Proteomes" id="UP000262583"/>
    </source>
</evidence>
<dbReference type="Proteomes" id="UP000262583">
    <property type="component" value="Chromosome"/>
</dbReference>